<organism evidence="8 9">
    <name type="scientific">Tulasnella calospora MUT 4182</name>
    <dbReference type="NCBI Taxonomy" id="1051891"/>
    <lineage>
        <taxon>Eukaryota</taxon>
        <taxon>Fungi</taxon>
        <taxon>Dikarya</taxon>
        <taxon>Basidiomycota</taxon>
        <taxon>Agaricomycotina</taxon>
        <taxon>Agaricomycetes</taxon>
        <taxon>Cantharellales</taxon>
        <taxon>Tulasnellaceae</taxon>
        <taxon>Tulasnella</taxon>
    </lineage>
</organism>
<gene>
    <name evidence="8" type="ORF">M407DRAFT_66752</name>
</gene>
<accession>A0A0C3MF46</accession>
<dbReference type="Proteomes" id="UP000054248">
    <property type="component" value="Unassembled WGS sequence"/>
</dbReference>
<evidence type="ECO:0000256" key="6">
    <source>
        <dbReference type="RuleBase" id="RU366034"/>
    </source>
</evidence>
<dbReference type="GO" id="GO:0008299">
    <property type="term" value="P:isoprenoid biosynthetic process"/>
    <property type="evidence" value="ECO:0007669"/>
    <property type="project" value="UniProtKB-ARBA"/>
</dbReference>
<keyword evidence="4 6" id="KW-0460">Magnesium</keyword>
<dbReference type="GO" id="GO:0046872">
    <property type="term" value="F:metal ion binding"/>
    <property type="evidence" value="ECO:0007669"/>
    <property type="project" value="UniProtKB-KW"/>
</dbReference>
<evidence type="ECO:0000256" key="2">
    <source>
        <dbReference type="ARBA" id="ARBA00006333"/>
    </source>
</evidence>
<keyword evidence="3 6" id="KW-0479">Metal-binding</keyword>
<keyword evidence="9" id="KW-1185">Reference proteome</keyword>
<dbReference type="SUPFAM" id="SSF48576">
    <property type="entry name" value="Terpenoid synthases"/>
    <property type="match status" value="1"/>
</dbReference>
<feature type="region of interest" description="Disordered" evidence="7">
    <location>
        <begin position="1"/>
        <end position="26"/>
    </location>
</feature>
<dbReference type="GO" id="GO:0010333">
    <property type="term" value="F:terpene synthase activity"/>
    <property type="evidence" value="ECO:0007669"/>
    <property type="project" value="InterPro"/>
</dbReference>
<evidence type="ECO:0000256" key="7">
    <source>
        <dbReference type="SAM" id="MobiDB-lite"/>
    </source>
</evidence>
<evidence type="ECO:0000256" key="4">
    <source>
        <dbReference type="ARBA" id="ARBA00022842"/>
    </source>
</evidence>
<comment type="cofactor">
    <cofactor evidence="1 6">
        <name>Mg(2+)</name>
        <dbReference type="ChEBI" id="CHEBI:18420"/>
    </cofactor>
</comment>
<protein>
    <recommendedName>
        <fullName evidence="6">Terpene synthase</fullName>
        <ecNumber evidence="6">4.2.3.-</ecNumber>
    </recommendedName>
</protein>
<evidence type="ECO:0000256" key="3">
    <source>
        <dbReference type="ARBA" id="ARBA00022723"/>
    </source>
</evidence>
<evidence type="ECO:0000256" key="1">
    <source>
        <dbReference type="ARBA" id="ARBA00001946"/>
    </source>
</evidence>
<dbReference type="EC" id="4.2.3.-" evidence="6"/>
<keyword evidence="5 6" id="KW-0456">Lyase</keyword>
<proteinExistence type="inferred from homology"/>
<evidence type="ECO:0000313" key="8">
    <source>
        <dbReference type="EMBL" id="KIO32332.1"/>
    </source>
</evidence>
<dbReference type="EMBL" id="KN822955">
    <property type="protein sequence ID" value="KIO32332.1"/>
    <property type="molecule type" value="Genomic_DNA"/>
</dbReference>
<dbReference type="OrthoDB" id="2861623at2759"/>
<dbReference type="AlphaFoldDB" id="A0A0C3MF46"/>
<comment type="similarity">
    <text evidence="2 6">Belongs to the terpene synthase family.</text>
</comment>
<reference evidence="9" key="2">
    <citation type="submission" date="2015-01" db="EMBL/GenBank/DDBJ databases">
        <title>Evolutionary Origins and Diversification of the Mycorrhizal Mutualists.</title>
        <authorList>
            <consortium name="DOE Joint Genome Institute"/>
            <consortium name="Mycorrhizal Genomics Consortium"/>
            <person name="Kohler A."/>
            <person name="Kuo A."/>
            <person name="Nagy L.G."/>
            <person name="Floudas D."/>
            <person name="Copeland A."/>
            <person name="Barry K.W."/>
            <person name="Cichocki N."/>
            <person name="Veneault-Fourrey C."/>
            <person name="LaButti K."/>
            <person name="Lindquist E.A."/>
            <person name="Lipzen A."/>
            <person name="Lundell T."/>
            <person name="Morin E."/>
            <person name="Murat C."/>
            <person name="Riley R."/>
            <person name="Ohm R."/>
            <person name="Sun H."/>
            <person name="Tunlid A."/>
            <person name="Henrissat B."/>
            <person name="Grigoriev I.V."/>
            <person name="Hibbett D.S."/>
            <person name="Martin F."/>
        </authorList>
    </citation>
    <scope>NUCLEOTIDE SEQUENCE [LARGE SCALE GENOMIC DNA]</scope>
    <source>
        <strain evidence="9">MUT 4182</strain>
    </source>
</reference>
<dbReference type="HOGENOM" id="CLU_042538_2_1_1"/>
<dbReference type="SFLD" id="SFLDS00005">
    <property type="entry name" value="Isoprenoid_Synthase_Type_I"/>
    <property type="match status" value="1"/>
</dbReference>
<dbReference type="SFLD" id="SFLDG01020">
    <property type="entry name" value="Terpene_Cyclase_Like_2"/>
    <property type="match status" value="1"/>
</dbReference>
<dbReference type="InterPro" id="IPR008949">
    <property type="entry name" value="Isoprenoid_synthase_dom_sf"/>
</dbReference>
<dbReference type="PANTHER" id="PTHR35201:SF4">
    <property type="entry name" value="BETA-PINACENE SYNTHASE-RELATED"/>
    <property type="match status" value="1"/>
</dbReference>
<name>A0A0C3MF46_9AGAM</name>
<dbReference type="Pfam" id="PF19086">
    <property type="entry name" value="Terpene_syn_C_2"/>
    <property type="match status" value="1"/>
</dbReference>
<dbReference type="InterPro" id="IPR034686">
    <property type="entry name" value="Terpene_cyclase-like_2"/>
</dbReference>
<evidence type="ECO:0000256" key="5">
    <source>
        <dbReference type="ARBA" id="ARBA00023239"/>
    </source>
</evidence>
<sequence>MSSSTTSSTVFSVPPSPTPSCSSSLPDVSDDQVTFLLPDIIEYCPFELKVNPHFKAASAESDAWFDSFDIHKGAKYTEFHRAKFGLLTAMSYPEASYTHLRNCCDFMSWLFAFDDLTDDGGLRENIEGSKKAAWIMMQALKYPKTFKTEFKVGETLRSFWERACETASEGTQRRFIETTQLYVDAICRQVVNRRHDEIPTIETFVKLRRDTSAVKLVFALVEYSLNLDLPDEVFEDPMIQSLEEGANDILTWANDMYSFNVEQSKGDTQNLVVIAMNELGLDVQGAVDYVGDMIRQRIDQYVMEKYCVPSWGEEVDAQVAKYVEGLESWVIGVLHWSFDSERYFGAEHEQIKKDRIVTLLPVDTSMLPPPDSTVVEDDVPEDELFQEEKEVAPVVLEAASPAPSPMVVADEKPTSPSWSSLLPSSTSTYLTVATVLFPPMLAVSLRFFDLC</sequence>
<dbReference type="Gene3D" id="1.10.600.10">
    <property type="entry name" value="Farnesyl Diphosphate Synthase"/>
    <property type="match status" value="1"/>
</dbReference>
<dbReference type="PANTHER" id="PTHR35201">
    <property type="entry name" value="TERPENE SYNTHASE"/>
    <property type="match status" value="1"/>
</dbReference>
<dbReference type="STRING" id="1051891.A0A0C3MF46"/>
<feature type="compositionally biased region" description="Low complexity" evidence="7">
    <location>
        <begin position="1"/>
        <end position="24"/>
    </location>
</feature>
<evidence type="ECO:0000313" key="9">
    <source>
        <dbReference type="Proteomes" id="UP000054248"/>
    </source>
</evidence>
<reference evidence="8 9" key="1">
    <citation type="submission" date="2014-04" db="EMBL/GenBank/DDBJ databases">
        <authorList>
            <consortium name="DOE Joint Genome Institute"/>
            <person name="Kuo A."/>
            <person name="Girlanda M."/>
            <person name="Perotto S."/>
            <person name="Kohler A."/>
            <person name="Nagy L.G."/>
            <person name="Floudas D."/>
            <person name="Copeland A."/>
            <person name="Barry K.W."/>
            <person name="Cichocki N."/>
            <person name="Veneault-Fourrey C."/>
            <person name="LaButti K."/>
            <person name="Lindquist E.A."/>
            <person name="Lipzen A."/>
            <person name="Lundell T."/>
            <person name="Morin E."/>
            <person name="Murat C."/>
            <person name="Sun H."/>
            <person name="Tunlid A."/>
            <person name="Henrissat B."/>
            <person name="Grigoriev I.V."/>
            <person name="Hibbett D.S."/>
            <person name="Martin F."/>
            <person name="Nordberg H.P."/>
            <person name="Cantor M.N."/>
            <person name="Hua S.X."/>
        </authorList>
    </citation>
    <scope>NUCLEOTIDE SEQUENCE [LARGE SCALE GENOMIC DNA]</scope>
    <source>
        <strain evidence="8 9">MUT 4182</strain>
    </source>
</reference>